<comment type="caution">
    <text evidence="2">The sequence shown here is derived from an EMBL/GenBank/DDBJ whole genome shotgun (WGS) entry which is preliminary data.</text>
</comment>
<dbReference type="EMBL" id="JAYMYQ010000011">
    <property type="protein sequence ID" value="KAK7306652.1"/>
    <property type="molecule type" value="Genomic_DNA"/>
</dbReference>
<feature type="region of interest" description="Disordered" evidence="1">
    <location>
        <begin position="1"/>
        <end position="47"/>
    </location>
</feature>
<keyword evidence="3" id="KW-1185">Reference proteome</keyword>
<proteinExistence type="predicted"/>
<reference evidence="2 3" key="1">
    <citation type="submission" date="2024-01" db="EMBL/GenBank/DDBJ databases">
        <title>The genomes of 5 underutilized Papilionoideae crops provide insights into root nodulation and disease resistanc.</title>
        <authorList>
            <person name="Jiang F."/>
        </authorList>
    </citation>
    <scope>NUCLEOTIDE SEQUENCE [LARGE SCALE GENOMIC DNA]</scope>
    <source>
        <strain evidence="2">LVBAO_FW01</strain>
        <tissue evidence="2">Leaves</tissue>
    </source>
</reference>
<evidence type="ECO:0000256" key="1">
    <source>
        <dbReference type="SAM" id="MobiDB-lite"/>
    </source>
</evidence>
<organism evidence="2 3">
    <name type="scientific">Canavalia gladiata</name>
    <name type="common">Sword bean</name>
    <name type="synonym">Dolichos gladiatus</name>
    <dbReference type="NCBI Taxonomy" id="3824"/>
    <lineage>
        <taxon>Eukaryota</taxon>
        <taxon>Viridiplantae</taxon>
        <taxon>Streptophyta</taxon>
        <taxon>Embryophyta</taxon>
        <taxon>Tracheophyta</taxon>
        <taxon>Spermatophyta</taxon>
        <taxon>Magnoliopsida</taxon>
        <taxon>eudicotyledons</taxon>
        <taxon>Gunneridae</taxon>
        <taxon>Pentapetalae</taxon>
        <taxon>rosids</taxon>
        <taxon>fabids</taxon>
        <taxon>Fabales</taxon>
        <taxon>Fabaceae</taxon>
        <taxon>Papilionoideae</taxon>
        <taxon>50 kb inversion clade</taxon>
        <taxon>NPAAA clade</taxon>
        <taxon>indigoferoid/millettioid clade</taxon>
        <taxon>Phaseoleae</taxon>
        <taxon>Canavalia</taxon>
    </lineage>
</organism>
<gene>
    <name evidence="2" type="ORF">VNO77_44604</name>
</gene>
<evidence type="ECO:0000313" key="3">
    <source>
        <dbReference type="Proteomes" id="UP001367508"/>
    </source>
</evidence>
<evidence type="ECO:0000313" key="2">
    <source>
        <dbReference type="EMBL" id="KAK7306652.1"/>
    </source>
</evidence>
<dbReference type="AlphaFoldDB" id="A0AAN9JZ96"/>
<name>A0AAN9JZ96_CANGL</name>
<accession>A0AAN9JZ96</accession>
<protein>
    <submittedName>
        <fullName evidence="2">Uncharacterized protein</fullName>
    </submittedName>
</protein>
<feature type="compositionally biased region" description="Polar residues" evidence="1">
    <location>
        <begin position="7"/>
        <end position="21"/>
    </location>
</feature>
<sequence>MDHLDRPTQSLTNEPLFSPSATLEPRGQTAPLEFSLHNSPAKKEGENEPHLLMGQNQADYSFIYDSPFGPKSSGGPNLKSGTKLHVNNGPKYPYPWTTLYTTYCSS</sequence>
<dbReference type="Proteomes" id="UP001367508">
    <property type="component" value="Unassembled WGS sequence"/>
</dbReference>